<proteinExistence type="predicted"/>
<dbReference type="InterPro" id="IPR027417">
    <property type="entry name" value="P-loop_NTPase"/>
</dbReference>
<protein>
    <recommendedName>
        <fullName evidence="2">AAA domain containing protein</fullName>
    </recommendedName>
</protein>
<evidence type="ECO:0008006" key="2">
    <source>
        <dbReference type="Google" id="ProtNLM"/>
    </source>
</evidence>
<name>A0A6J5NUE9_9CAUD</name>
<dbReference type="EMBL" id="LR796734">
    <property type="protein sequence ID" value="CAB4162603.1"/>
    <property type="molecule type" value="Genomic_DNA"/>
</dbReference>
<dbReference type="Gene3D" id="3.40.50.300">
    <property type="entry name" value="P-loop containing nucleotide triphosphate hydrolases"/>
    <property type="match status" value="1"/>
</dbReference>
<sequence length="282" mass="31675">MPKGVYDRSAARVRNSGEKFNVKVNYDALSTETDAEIDARIAERFEILDILGEAITVGNARSLVVSGAPGVGKSHGIEKLLREYDPVGERHTIVKGYTRATGVVKLLWQYRHAGNVIVFDDCDSIFQDDIALNLVKAIADTTDRRIVSWLSEGKLIDDSTATIIPRSFEFEGSVVFLTNLDMTAMIEKKHKLSPHLEAIQSRSFYLDLSLKSRRDCLIRIRQVVNQGLLAHLPAAAQDDVVKFIEKNYTKMRELSLRAAIKLGSLRKNNKNWERISSVTMLK</sequence>
<reference evidence="1" key="1">
    <citation type="submission" date="2020-04" db="EMBL/GenBank/DDBJ databases">
        <authorList>
            <person name="Chiriac C."/>
            <person name="Salcher M."/>
            <person name="Ghai R."/>
            <person name="Kavagutti S V."/>
        </authorList>
    </citation>
    <scope>NUCLEOTIDE SEQUENCE</scope>
</reference>
<dbReference type="SUPFAM" id="SSF52540">
    <property type="entry name" value="P-loop containing nucleoside triphosphate hydrolases"/>
    <property type="match status" value="1"/>
</dbReference>
<evidence type="ECO:0000313" key="1">
    <source>
        <dbReference type="EMBL" id="CAB4162603.1"/>
    </source>
</evidence>
<accession>A0A6J5NUE9</accession>
<organism evidence="1">
    <name type="scientific">uncultured Caudovirales phage</name>
    <dbReference type="NCBI Taxonomy" id="2100421"/>
    <lineage>
        <taxon>Viruses</taxon>
        <taxon>Duplodnaviria</taxon>
        <taxon>Heunggongvirae</taxon>
        <taxon>Uroviricota</taxon>
        <taxon>Caudoviricetes</taxon>
        <taxon>Peduoviridae</taxon>
        <taxon>Maltschvirus</taxon>
        <taxon>Maltschvirus maltsch</taxon>
    </lineage>
</organism>
<gene>
    <name evidence="1" type="ORF">UFOVP787_69</name>
</gene>